<name>E1SM72_FERBD</name>
<dbReference type="GO" id="GO:0046872">
    <property type="term" value="F:metal ion binding"/>
    <property type="evidence" value="ECO:0007669"/>
    <property type="project" value="UniProtKB-KW"/>
</dbReference>
<keyword evidence="14" id="KW-1185">Reference proteome</keyword>
<dbReference type="OrthoDB" id="9781367at2"/>
<dbReference type="InterPro" id="IPR006549">
    <property type="entry name" value="HAD-SF_hydro_IIIA"/>
</dbReference>
<evidence type="ECO:0000256" key="10">
    <source>
        <dbReference type="PIRSR" id="PIRSR004682-1"/>
    </source>
</evidence>
<comment type="subcellular location">
    <subcellularLocation>
        <location evidence="1 9">Cytoplasm</location>
    </subcellularLocation>
</comment>
<dbReference type="EC" id="3.1.3.-" evidence="9"/>
<accession>E1SM72</accession>
<sequence>MRPAVFLDRDGVINRDTGYVGFIEECEILPGVVEACRRLAEAGFALVIVTNQSGIARQLYSETDFQTLTAWMKQQFLDGGVSLTDVYHCPHHPDFDGLDTRCDCRKPKPGMLLRGAREHHIDLSSSYLVGDRISDMQAGQAAGVKATLMVGELRHAHQEVDWKGEDLPAAVEWILKDSQKMAN</sequence>
<dbReference type="Gene3D" id="3.40.50.1000">
    <property type="entry name" value="HAD superfamily/HAD-like"/>
    <property type="match status" value="1"/>
</dbReference>
<dbReference type="PANTHER" id="PTHR42891">
    <property type="entry name" value="D-GLYCERO-BETA-D-MANNO-HEPTOSE-1,7-BISPHOSPHATE 7-PHOSPHATASE"/>
    <property type="match status" value="1"/>
</dbReference>
<comment type="cofactor">
    <cofactor evidence="12">
        <name>Zn(2+)</name>
        <dbReference type="ChEBI" id="CHEBI:29105"/>
    </cofactor>
</comment>
<dbReference type="Pfam" id="PF13242">
    <property type="entry name" value="Hydrolase_like"/>
    <property type="match status" value="1"/>
</dbReference>
<feature type="binding site" evidence="12">
    <location>
        <position position="10"/>
    </location>
    <ligand>
        <name>Mg(2+)</name>
        <dbReference type="ChEBI" id="CHEBI:18420"/>
    </ligand>
</feature>
<keyword evidence="6 9" id="KW-0119">Carbohydrate metabolism</keyword>
<dbReference type="CDD" id="cd07503">
    <property type="entry name" value="HAD_HisB-N"/>
    <property type="match status" value="1"/>
</dbReference>
<dbReference type="FunFam" id="3.40.50.1000:FF:000037">
    <property type="entry name" value="D,D-heptose 1,7-bisphosphate phosphatase"/>
    <property type="match status" value="1"/>
</dbReference>
<keyword evidence="2 9" id="KW-0963">Cytoplasm</keyword>
<feature type="binding site" evidence="12">
    <location>
        <position position="102"/>
    </location>
    <ligand>
        <name>Zn(2+)</name>
        <dbReference type="ChEBI" id="CHEBI:29105"/>
    </ligand>
</feature>
<evidence type="ECO:0000256" key="7">
    <source>
        <dbReference type="ARBA" id="ARBA00031828"/>
    </source>
</evidence>
<keyword evidence="12" id="KW-0460">Magnesium</keyword>
<evidence type="ECO:0000256" key="8">
    <source>
        <dbReference type="ARBA" id="ARBA00061616"/>
    </source>
</evidence>
<comment type="similarity">
    <text evidence="8 9">Belongs to the gmhB family.</text>
</comment>
<dbReference type="InterPro" id="IPR023214">
    <property type="entry name" value="HAD_sf"/>
</dbReference>
<keyword evidence="4 9" id="KW-0378">Hydrolase</keyword>
<feature type="active site" description="Proton donor" evidence="10">
    <location>
        <position position="10"/>
    </location>
</feature>
<dbReference type="GO" id="GO:0005975">
    <property type="term" value="P:carbohydrate metabolic process"/>
    <property type="evidence" value="ECO:0007669"/>
    <property type="project" value="InterPro"/>
</dbReference>
<dbReference type="STRING" id="550540.Fbal_2388"/>
<feature type="binding site" evidence="12">
    <location>
        <position position="89"/>
    </location>
    <ligand>
        <name>Zn(2+)</name>
        <dbReference type="ChEBI" id="CHEBI:29105"/>
    </ligand>
</feature>
<proteinExistence type="inferred from homology"/>
<dbReference type="NCBIfam" id="TIGR01662">
    <property type="entry name" value="HAD-SF-IIIA"/>
    <property type="match status" value="1"/>
</dbReference>
<dbReference type="Proteomes" id="UP000006683">
    <property type="component" value="Chromosome"/>
</dbReference>
<comment type="cofactor">
    <cofactor evidence="12">
        <name>Mg(2+)</name>
        <dbReference type="ChEBI" id="CHEBI:18420"/>
    </cofactor>
</comment>
<dbReference type="eggNOG" id="COG0241">
    <property type="taxonomic scope" value="Bacteria"/>
</dbReference>
<evidence type="ECO:0000256" key="2">
    <source>
        <dbReference type="ARBA" id="ARBA00022490"/>
    </source>
</evidence>
<organism evidence="13 14">
    <name type="scientific">Ferrimonas balearica (strain DSM 9799 / CCM 4581 / KCTC 23876 / PAT)</name>
    <dbReference type="NCBI Taxonomy" id="550540"/>
    <lineage>
        <taxon>Bacteria</taxon>
        <taxon>Pseudomonadati</taxon>
        <taxon>Pseudomonadota</taxon>
        <taxon>Gammaproteobacteria</taxon>
        <taxon>Alteromonadales</taxon>
        <taxon>Ferrimonadaceae</taxon>
        <taxon>Ferrimonas</taxon>
    </lineage>
</organism>
<feature type="binding site" evidence="12">
    <location>
        <position position="8"/>
    </location>
    <ligand>
        <name>Mg(2+)</name>
        <dbReference type="ChEBI" id="CHEBI:18420"/>
    </ligand>
</feature>
<dbReference type="NCBIfam" id="NF006506">
    <property type="entry name" value="PRK08942.1"/>
    <property type="match status" value="1"/>
</dbReference>
<protein>
    <recommendedName>
        <fullName evidence="7 9">D,D-heptose 1,7-bisphosphate phosphatase</fullName>
        <ecNumber evidence="9">3.1.3.-</ecNumber>
    </recommendedName>
</protein>
<feature type="site" description="Contributes to substrate recognition" evidence="11">
    <location>
        <position position="105"/>
    </location>
</feature>
<feature type="binding site" evidence="12">
    <location>
        <position position="91"/>
    </location>
    <ligand>
        <name>Zn(2+)</name>
        <dbReference type="ChEBI" id="CHEBI:29105"/>
    </ligand>
</feature>
<keyword evidence="5 12" id="KW-0862">Zinc</keyword>
<dbReference type="NCBIfam" id="TIGR00213">
    <property type="entry name" value="GmhB_yaeD"/>
    <property type="match status" value="1"/>
</dbReference>
<evidence type="ECO:0000256" key="6">
    <source>
        <dbReference type="ARBA" id="ARBA00023277"/>
    </source>
</evidence>
<dbReference type="SUPFAM" id="SSF56784">
    <property type="entry name" value="HAD-like"/>
    <property type="match status" value="1"/>
</dbReference>
<evidence type="ECO:0000256" key="1">
    <source>
        <dbReference type="ARBA" id="ARBA00004496"/>
    </source>
</evidence>
<feature type="site" description="Stabilizes the phosphoryl group" evidence="11">
    <location>
        <position position="50"/>
    </location>
</feature>
<evidence type="ECO:0000256" key="12">
    <source>
        <dbReference type="PIRSR" id="PIRSR004682-4"/>
    </source>
</evidence>
<dbReference type="PANTHER" id="PTHR42891:SF1">
    <property type="entry name" value="D-GLYCERO-BETA-D-MANNO-HEPTOSE-1,7-BISPHOSPHATE 7-PHOSPHATASE"/>
    <property type="match status" value="1"/>
</dbReference>
<evidence type="ECO:0000256" key="3">
    <source>
        <dbReference type="ARBA" id="ARBA00022723"/>
    </source>
</evidence>
<dbReference type="KEGG" id="fbl:Fbal_2388"/>
<evidence type="ECO:0000256" key="4">
    <source>
        <dbReference type="ARBA" id="ARBA00022801"/>
    </source>
</evidence>
<feature type="active site" description="Nucleophile" evidence="10">
    <location>
        <position position="8"/>
    </location>
</feature>
<feature type="site" description="Stabilizes the phosphoryl group" evidence="11">
    <location>
        <position position="106"/>
    </location>
</feature>
<evidence type="ECO:0000256" key="5">
    <source>
        <dbReference type="ARBA" id="ARBA00022833"/>
    </source>
</evidence>
<dbReference type="GO" id="GO:0016791">
    <property type="term" value="F:phosphatase activity"/>
    <property type="evidence" value="ECO:0007669"/>
    <property type="project" value="InterPro"/>
</dbReference>
<dbReference type="GO" id="GO:0005737">
    <property type="term" value="C:cytoplasm"/>
    <property type="evidence" value="ECO:0007669"/>
    <property type="project" value="UniProtKB-SubCell"/>
</dbReference>
<feature type="binding site" evidence="12">
    <location>
        <position position="104"/>
    </location>
    <ligand>
        <name>Zn(2+)</name>
        <dbReference type="ChEBI" id="CHEBI:29105"/>
    </ligand>
</feature>
<evidence type="ECO:0000256" key="11">
    <source>
        <dbReference type="PIRSR" id="PIRSR004682-3"/>
    </source>
</evidence>
<dbReference type="InterPro" id="IPR006543">
    <property type="entry name" value="Histidinol-phos"/>
</dbReference>
<evidence type="ECO:0000256" key="9">
    <source>
        <dbReference type="PIRNR" id="PIRNR004682"/>
    </source>
</evidence>
<dbReference type="HOGENOM" id="CLU_085077_3_0_6"/>
<feature type="binding site" evidence="12">
    <location>
        <position position="131"/>
    </location>
    <ligand>
        <name>Mg(2+)</name>
        <dbReference type="ChEBI" id="CHEBI:18420"/>
    </ligand>
</feature>
<evidence type="ECO:0000313" key="13">
    <source>
        <dbReference type="EMBL" id="ADN76590.1"/>
    </source>
</evidence>
<reference evidence="13 14" key="1">
    <citation type="journal article" date="2010" name="Stand. Genomic Sci.">
        <title>Complete genome sequence of Ferrimonas balearica type strain (PAT).</title>
        <authorList>
            <person name="Nolan M."/>
            <person name="Sikorski J."/>
            <person name="Davenport K."/>
            <person name="Lucas S."/>
            <person name="Glavina Del Rio T."/>
            <person name="Tice H."/>
            <person name="Cheng J."/>
            <person name="Goodwin L."/>
            <person name="Pitluck S."/>
            <person name="Liolios K."/>
            <person name="Ivanova N."/>
            <person name="Mavromatis K."/>
            <person name="Ovchinnikova G."/>
            <person name="Pati A."/>
            <person name="Chen A."/>
            <person name="Palaniappan K."/>
            <person name="Land M."/>
            <person name="Hauser L."/>
            <person name="Chang Y."/>
            <person name="Jeffries C."/>
            <person name="Tapia R."/>
            <person name="Brettin T."/>
            <person name="Detter J."/>
            <person name="Han C."/>
            <person name="Yasawong M."/>
            <person name="Rohde M."/>
            <person name="Tindall B."/>
            <person name="Goker M."/>
            <person name="Woyke T."/>
            <person name="Bristow J."/>
            <person name="Eisen J."/>
            <person name="Markowitz V."/>
            <person name="Hugenholtz P."/>
            <person name="Kyrpides N."/>
            <person name="Klenk H."/>
            <person name="Lapidus A."/>
        </authorList>
    </citation>
    <scope>NUCLEOTIDE SEQUENCE [LARGE SCALE GENOMIC DNA]</scope>
    <source>
        <strain evidence="14">DSM 9799 / CCM 4581 / KCTC 23876 / PAT</strain>
    </source>
</reference>
<evidence type="ECO:0000313" key="14">
    <source>
        <dbReference type="Proteomes" id="UP000006683"/>
    </source>
</evidence>
<keyword evidence="3 12" id="KW-0479">Metal-binding</keyword>
<dbReference type="NCBIfam" id="TIGR01656">
    <property type="entry name" value="Histidinol-ppas"/>
    <property type="match status" value="1"/>
</dbReference>
<dbReference type="PIRSF" id="PIRSF004682">
    <property type="entry name" value="GmhB"/>
    <property type="match status" value="1"/>
</dbReference>
<dbReference type="AlphaFoldDB" id="E1SM72"/>
<dbReference type="EMBL" id="CP002209">
    <property type="protein sequence ID" value="ADN76590.1"/>
    <property type="molecule type" value="Genomic_DNA"/>
</dbReference>
<dbReference type="InterPro" id="IPR004446">
    <property type="entry name" value="Heptose_bisP_phosphatase"/>
</dbReference>
<dbReference type="InterPro" id="IPR036412">
    <property type="entry name" value="HAD-like_sf"/>
</dbReference>
<gene>
    <name evidence="13" type="ordered locus">Fbal_2388</name>
</gene>